<accession>W7TSU1</accession>
<protein>
    <submittedName>
        <fullName evidence="2">Uncharacterized protein</fullName>
    </submittedName>
</protein>
<proteinExistence type="predicted"/>
<gene>
    <name evidence="2" type="ORF">Naga_100003g127</name>
</gene>
<dbReference type="EMBL" id="AZIL01000038">
    <property type="protein sequence ID" value="EWM30295.1"/>
    <property type="molecule type" value="Genomic_DNA"/>
</dbReference>
<dbReference type="AlphaFoldDB" id="W7TSU1"/>
<evidence type="ECO:0000313" key="3">
    <source>
        <dbReference type="Proteomes" id="UP000019335"/>
    </source>
</evidence>
<evidence type="ECO:0000256" key="1">
    <source>
        <dbReference type="SAM" id="Phobius"/>
    </source>
</evidence>
<keyword evidence="1" id="KW-1133">Transmembrane helix</keyword>
<organism evidence="2 3">
    <name type="scientific">Nannochloropsis gaditana</name>
    <dbReference type="NCBI Taxonomy" id="72520"/>
    <lineage>
        <taxon>Eukaryota</taxon>
        <taxon>Sar</taxon>
        <taxon>Stramenopiles</taxon>
        <taxon>Ochrophyta</taxon>
        <taxon>Eustigmatophyceae</taxon>
        <taxon>Eustigmatales</taxon>
        <taxon>Monodopsidaceae</taxon>
        <taxon>Nannochloropsis</taxon>
    </lineage>
</organism>
<evidence type="ECO:0000313" key="2">
    <source>
        <dbReference type="EMBL" id="EWM30295.1"/>
    </source>
</evidence>
<name>W7TSU1_9STRA</name>
<reference evidence="2 3" key="1">
    <citation type="journal article" date="2014" name="Mol. Plant">
        <title>Chromosome Scale Genome Assembly and Transcriptome Profiling of Nannochloropsis gaditana in Nitrogen Depletion.</title>
        <authorList>
            <person name="Corteggiani Carpinelli E."/>
            <person name="Telatin A."/>
            <person name="Vitulo N."/>
            <person name="Forcato C."/>
            <person name="D'Angelo M."/>
            <person name="Schiavon R."/>
            <person name="Vezzi A."/>
            <person name="Giacometti G.M."/>
            <person name="Morosinotto T."/>
            <person name="Valle G."/>
        </authorList>
    </citation>
    <scope>NUCLEOTIDE SEQUENCE [LARGE SCALE GENOMIC DNA]</scope>
    <source>
        <strain evidence="2 3">B-31</strain>
    </source>
</reference>
<dbReference type="Proteomes" id="UP000019335">
    <property type="component" value="Chromosome 1"/>
</dbReference>
<keyword evidence="1" id="KW-0812">Transmembrane</keyword>
<sequence>MGRKRFMTMQTRNSPLHTHGILKCRNTQQMDIAWRSLSVSLMLRWAKKEKRNSGDNMDEIGLVFLYVSSFVHLRFPVFFFFFVLSWHGCLKPVGPKEGNKKSKRAIHVVVARCSHIARLS</sequence>
<keyword evidence="3" id="KW-1185">Reference proteome</keyword>
<comment type="caution">
    <text evidence="2">The sequence shown here is derived from an EMBL/GenBank/DDBJ whole genome shotgun (WGS) entry which is preliminary data.</text>
</comment>
<feature type="transmembrane region" description="Helical" evidence="1">
    <location>
        <begin position="60"/>
        <end position="86"/>
    </location>
</feature>
<keyword evidence="1" id="KW-0472">Membrane</keyword>